<dbReference type="Gene3D" id="3.30.450.20">
    <property type="entry name" value="PAS domain"/>
    <property type="match status" value="1"/>
</dbReference>
<dbReference type="InterPro" id="IPR001932">
    <property type="entry name" value="PPM-type_phosphatase-like_dom"/>
</dbReference>
<dbReference type="Pfam" id="PF13426">
    <property type="entry name" value="PAS_9"/>
    <property type="match status" value="1"/>
</dbReference>
<evidence type="ECO:0000313" key="4">
    <source>
        <dbReference type="EMBL" id="MFC5727376.1"/>
    </source>
</evidence>
<keyword evidence="1 4" id="KW-0378">Hydrolase</keyword>
<dbReference type="SMART" id="SM00331">
    <property type="entry name" value="PP2C_SIG"/>
    <property type="match status" value="1"/>
</dbReference>
<protein>
    <submittedName>
        <fullName evidence="4">PP2C family protein-serine/threonine phosphatase</fullName>
        <ecNumber evidence="4">3.1.3.16</ecNumber>
    </submittedName>
</protein>
<keyword evidence="5" id="KW-1185">Reference proteome</keyword>
<proteinExistence type="predicted"/>
<gene>
    <name evidence="4" type="ORF">ACFPQB_00485</name>
</gene>
<dbReference type="InterPro" id="IPR052016">
    <property type="entry name" value="Bact_Sigma-Reg"/>
</dbReference>
<evidence type="ECO:0000259" key="3">
    <source>
        <dbReference type="PROSITE" id="PS51746"/>
    </source>
</evidence>
<dbReference type="NCBIfam" id="TIGR00229">
    <property type="entry name" value="sensory_box"/>
    <property type="match status" value="1"/>
</dbReference>
<evidence type="ECO:0000256" key="2">
    <source>
        <dbReference type="SAM" id="Coils"/>
    </source>
</evidence>
<feature type="coiled-coil region" evidence="2">
    <location>
        <begin position="131"/>
        <end position="162"/>
    </location>
</feature>
<sequence>MEEVTSAAFHDALLVDDPVALYDRAPCGYLSTTPDGVIVKVNATFCSWVGHDASTLVGRRLSDLLTVGSRIYHETHYAPMLRLHGRIKEVALDLVRQDRTRLPVLLNAVLERDVSGRPLVARLAVFDATDRRRYERDLVTAKEAAEAERERSQLLLRTLQQSFIPPAPPSVPDLEVSAAFHPADSEIGGDFYDIFPIGPQEWYVLLGDVCGKGAEAAVVTSLVRHTVRGLSVLASDPVEVLGQLNEVVLRSSADRFCTLVLGRLVRRDGTWEVTLASAGHPTPLLCTPGEPPRPVGGSGPLLGVLEDPVFAQETFLLRPGHLVLLYTDGITEARSQTELYGDDRLAIACARWAATPQDLIAELTAEALSFATRGRDDIAVLAFGASASP</sequence>
<dbReference type="InterPro" id="IPR035965">
    <property type="entry name" value="PAS-like_dom_sf"/>
</dbReference>
<dbReference type="SUPFAM" id="SSF81606">
    <property type="entry name" value="PP2C-like"/>
    <property type="match status" value="1"/>
</dbReference>
<accession>A0ABW0Z991</accession>
<dbReference type="EC" id="3.1.3.16" evidence="4"/>
<dbReference type="SUPFAM" id="SSF55785">
    <property type="entry name" value="PYP-like sensor domain (PAS domain)"/>
    <property type="match status" value="1"/>
</dbReference>
<comment type="caution">
    <text evidence="4">The sequence shown here is derived from an EMBL/GenBank/DDBJ whole genome shotgun (WGS) entry which is preliminary data.</text>
</comment>
<dbReference type="Proteomes" id="UP001596072">
    <property type="component" value="Unassembled WGS sequence"/>
</dbReference>
<organism evidence="4 5">
    <name type="scientific">Nocardioides vastitatis</name>
    <dbReference type="NCBI Taxonomy" id="2568655"/>
    <lineage>
        <taxon>Bacteria</taxon>
        <taxon>Bacillati</taxon>
        <taxon>Actinomycetota</taxon>
        <taxon>Actinomycetes</taxon>
        <taxon>Propionibacteriales</taxon>
        <taxon>Nocardioidaceae</taxon>
        <taxon>Nocardioides</taxon>
    </lineage>
</organism>
<name>A0ABW0Z991_9ACTN</name>
<dbReference type="Pfam" id="PF07228">
    <property type="entry name" value="SpoIIE"/>
    <property type="match status" value="1"/>
</dbReference>
<keyword evidence="2" id="KW-0175">Coiled coil</keyword>
<dbReference type="PANTHER" id="PTHR43156:SF2">
    <property type="entry name" value="STAGE II SPORULATION PROTEIN E"/>
    <property type="match status" value="1"/>
</dbReference>
<reference evidence="5" key="1">
    <citation type="journal article" date="2019" name="Int. J. Syst. Evol. Microbiol.">
        <title>The Global Catalogue of Microorganisms (GCM) 10K type strain sequencing project: providing services to taxonomists for standard genome sequencing and annotation.</title>
        <authorList>
            <consortium name="The Broad Institute Genomics Platform"/>
            <consortium name="The Broad Institute Genome Sequencing Center for Infectious Disease"/>
            <person name="Wu L."/>
            <person name="Ma J."/>
        </authorList>
    </citation>
    <scope>NUCLEOTIDE SEQUENCE [LARGE SCALE GENOMIC DNA]</scope>
    <source>
        <strain evidence="5">YIM 94188</strain>
    </source>
</reference>
<dbReference type="Gene3D" id="3.60.40.10">
    <property type="entry name" value="PPM-type phosphatase domain"/>
    <property type="match status" value="1"/>
</dbReference>
<evidence type="ECO:0000256" key="1">
    <source>
        <dbReference type="ARBA" id="ARBA00022801"/>
    </source>
</evidence>
<dbReference type="PROSITE" id="PS51746">
    <property type="entry name" value="PPM_2"/>
    <property type="match status" value="1"/>
</dbReference>
<dbReference type="PANTHER" id="PTHR43156">
    <property type="entry name" value="STAGE II SPORULATION PROTEIN E-RELATED"/>
    <property type="match status" value="1"/>
</dbReference>
<dbReference type="CDD" id="cd00130">
    <property type="entry name" value="PAS"/>
    <property type="match status" value="1"/>
</dbReference>
<evidence type="ECO:0000313" key="5">
    <source>
        <dbReference type="Proteomes" id="UP001596072"/>
    </source>
</evidence>
<dbReference type="EMBL" id="JBHSNS010000001">
    <property type="protein sequence ID" value="MFC5727376.1"/>
    <property type="molecule type" value="Genomic_DNA"/>
</dbReference>
<dbReference type="InterPro" id="IPR036457">
    <property type="entry name" value="PPM-type-like_dom_sf"/>
</dbReference>
<feature type="domain" description="PPM-type phosphatase" evidence="3">
    <location>
        <begin position="175"/>
        <end position="385"/>
    </location>
</feature>
<dbReference type="RefSeq" id="WP_136433502.1">
    <property type="nucleotide sequence ID" value="NZ_JBHSNS010000001.1"/>
</dbReference>
<dbReference type="InterPro" id="IPR000014">
    <property type="entry name" value="PAS"/>
</dbReference>
<dbReference type="GO" id="GO:0004722">
    <property type="term" value="F:protein serine/threonine phosphatase activity"/>
    <property type="evidence" value="ECO:0007669"/>
    <property type="project" value="UniProtKB-EC"/>
</dbReference>